<proteinExistence type="predicted"/>
<feature type="region of interest" description="Disordered" evidence="1">
    <location>
        <begin position="1"/>
        <end position="25"/>
    </location>
</feature>
<reference evidence="2 3" key="1">
    <citation type="submission" date="2024-10" db="EMBL/GenBank/DDBJ databases">
        <authorList>
            <person name="Kim D."/>
        </authorList>
    </citation>
    <scope>NUCLEOTIDE SEQUENCE [LARGE SCALE GENOMIC DNA]</scope>
    <source>
        <strain evidence="2">BH-2024</strain>
    </source>
</reference>
<protein>
    <submittedName>
        <fullName evidence="2">Uncharacterized protein</fullName>
    </submittedName>
</protein>
<feature type="compositionally biased region" description="Basic residues" evidence="1">
    <location>
        <begin position="1"/>
        <end position="14"/>
    </location>
</feature>
<gene>
    <name evidence="2" type="ORF">niasHT_029900</name>
</gene>
<organism evidence="2 3">
    <name type="scientific">Heterodera trifolii</name>
    <dbReference type="NCBI Taxonomy" id="157864"/>
    <lineage>
        <taxon>Eukaryota</taxon>
        <taxon>Metazoa</taxon>
        <taxon>Ecdysozoa</taxon>
        <taxon>Nematoda</taxon>
        <taxon>Chromadorea</taxon>
        <taxon>Rhabditida</taxon>
        <taxon>Tylenchina</taxon>
        <taxon>Tylenchomorpha</taxon>
        <taxon>Tylenchoidea</taxon>
        <taxon>Heteroderidae</taxon>
        <taxon>Heteroderinae</taxon>
        <taxon>Heterodera</taxon>
    </lineage>
</organism>
<evidence type="ECO:0000313" key="2">
    <source>
        <dbReference type="EMBL" id="KAL3100170.1"/>
    </source>
</evidence>
<comment type="caution">
    <text evidence="2">The sequence shown here is derived from an EMBL/GenBank/DDBJ whole genome shotgun (WGS) entry which is preliminary data.</text>
</comment>
<accession>A0ABD2KB64</accession>
<keyword evidence="3" id="KW-1185">Reference proteome</keyword>
<name>A0ABD2KB64_9BILA</name>
<feature type="region of interest" description="Disordered" evidence="1">
    <location>
        <begin position="74"/>
        <end position="97"/>
    </location>
</feature>
<dbReference type="AlphaFoldDB" id="A0ABD2KB64"/>
<sequence>MWPKIRKKRRKRERRRGEKEGDSSANDVIHWTASASGAAIDGPAGTLRTLLLAAATFGTHKLAKKNICSAAPTAGTLAEEEEEEEEKHQQKNAGETGGIVPIAHSFIRSLTPPAGNNSHQHHKEQHTHIIKLAHELAFVLMLTLWKKVK</sequence>
<evidence type="ECO:0000256" key="1">
    <source>
        <dbReference type="SAM" id="MobiDB-lite"/>
    </source>
</evidence>
<dbReference type="EMBL" id="JBICBT010000799">
    <property type="protein sequence ID" value="KAL3100170.1"/>
    <property type="molecule type" value="Genomic_DNA"/>
</dbReference>
<evidence type="ECO:0000313" key="3">
    <source>
        <dbReference type="Proteomes" id="UP001620626"/>
    </source>
</evidence>
<dbReference type="Proteomes" id="UP001620626">
    <property type="component" value="Unassembled WGS sequence"/>
</dbReference>